<keyword evidence="3" id="KW-0472">Membrane</keyword>
<feature type="transmembrane region" description="Helical" evidence="3">
    <location>
        <begin position="147"/>
        <end position="172"/>
    </location>
</feature>
<dbReference type="CDD" id="cd01949">
    <property type="entry name" value="GGDEF"/>
    <property type="match status" value="1"/>
</dbReference>
<dbReference type="Gene3D" id="3.30.70.270">
    <property type="match status" value="1"/>
</dbReference>
<dbReference type="Pfam" id="PF00990">
    <property type="entry name" value="GGDEF"/>
    <property type="match status" value="1"/>
</dbReference>
<feature type="transmembrane region" description="Helical" evidence="3">
    <location>
        <begin position="23"/>
        <end position="44"/>
    </location>
</feature>
<feature type="domain" description="GGDEF" evidence="4">
    <location>
        <begin position="212"/>
        <end position="343"/>
    </location>
</feature>
<dbReference type="EC" id="2.7.7.65" evidence="1"/>
<dbReference type="FunFam" id="3.30.70.270:FF:000001">
    <property type="entry name" value="Diguanylate cyclase domain protein"/>
    <property type="match status" value="1"/>
</dbReference>
<dbReference type="InterPro" id="IPR043128">
    <property type="entry name" value="Rev_trsase/Diguanyl_cyclase"/>
</dbReference>
<comment type="catalytic activity">
    <reaction evidence="2">
        <text>2 GTP = 3',3'-c-di-GMP + 2 diphosphate</text>
        <dbReference type="Rhea" id="RHEA:24898"/>
        <dbReference type="ChEBI" id="CHEBI:33019"/>
        <dbReference type="ChEBI" id="CHEBI:37565"/>
        <dbReference type="ChEBI" id="CHEBI:58805"/>
        <dbReference type="EC" id="2.7.7.65"/>
    </reaction>
</comment>
<dbReference type="SMART" id="SM00267">
    <property type="entry name" value="GGDEF"/>
    <property type="match status" value="1"/>
</dbReference>
<dbReference type="PROSITE" id="PS50887">
    <property type="entry name" value="GGDEF"/>
    <property type="match status" value="1"/>
</dbReference>
<evidence type="ECO:0000259" key="4">
    <source>
        <dbReference type="PROSITE" id="PS50887"/>
    </source>
</evidence>
<accession>A0A845I723</accession>
<evidence type="ECO:0000256" key="2">
    <source>
        <dbReference type="ARBA" id="ARBA00034247"/>
    </source>
</evidence>
<keyword evidence="6" id="KW-1185">Reference proteome</keyword>
<dbReference type="PANTHER" id="PTHR45138">
    <property type="entry name" value="REGULATORY COMPONENTS OF SENSORY TRANSDUCTION SYSTEM"/>
    <property type="match status" value="1"/>
</dbReference>
<feature type="transmembrane region" description="Helical" evidence="3">
    <location>
        <begin position="56"/>
        <end position="77"/>
    </location>
</feature>
<evidence type="ECO:0000256" key="1">
    <source>
        <dbReference type="ARBA" id="ARBA00012528"/>
    </source>
</evidence>
<evidence type="ECO:0000313" key="5">
    <source>
        <dbReference type="EMBL" id="MYN47528.1"/>
    </source>
</evidence>
<proteinExistence type="predicted"/>
<dbReference type="AlphaFoldDB" id="A0A845I723"/>
<feature type="transmembrane region" description="Helical" evidence="3">
    <location>
        <begin position="83"/>
        <end position="102"/>
    </location>
</feature>
<keyword evidence="3" id="KW-0812">Transmembrane</keyword>
<comment type="caution">
    <text evidence="5">The sequence shown here is derived from an EMBL/GenBank/DDBJ whole genome shotgun (WGS) entry which is preliminary data.</text>
</comment>
<keyword evidence="3" id="KW-1133">Transmembrane helix</keyword>
<feature type="transmembrane region" description="Helical" evidence="3">
    <location>
        <begin position="114"/>
        <end position="135"/>
    </location>
</feature>
<evidence type="ECO:0000313" key="6">
    <source>
        <dbReference type="Proteomes" id="UP000444316"/>
    </source>
</evidence>
<name>A0A845I723_9BURK</name>
<dbReference type="SUPFAM" id="SSF55073">
    <property type="entry name" value="Nucleotide cyclase"/>
    <property type="match status" value="1"/>
</dbReference>
<protein>
    <recommendedName>
        <fullName evidence="1">diguanylate cyclase</fullName>
        <ecNumber evidence="1">2.7.7.65</ecNumber>
    </recommendedName>
</protein>
<evidence type="ECO:0000256" key="3">
    <source>
        <dbReference type="SAM" id="Phobius"/>
    </source>
</evidence>
<sequence>MRWWATGNLVISAGLALTNLEGVPPLLCALVGYSLIALGIALVLRGVRVHCGDTLATGQIVLITLIAMLVSGYFTLIEPSVRGRIAFSGFYFGVLNWMCGYAAGRYSSERGVPIAVTGFGLLGTALVVRGMHLLMQEGPVDLSSSTVLGITMLTVPLGQVCTSFGLILMVMWRYAERLRQLSSIDALTGALNRAGLEDQGGRLALRLQRARRDLAVLMIDVDHFKQINDSFGHAAGDEVLRCLTRLLRQELRPMDVLARIGGEEFVLVLDGVDPAAALRLAERLRARIADEAVQCEGASVAYTVSIGVVASAAAGYELPALMAAGDRAMYEAKRRGRNQVCSA</sequence>
<dbReference type="Proteomes" id="UP000444316">
    <property type="component" value="Unassembled WGS sequence"/>
</dbReference>
<reference evidence="5" key="1">
    <citation type="submission" date="2019-12" db="EMBL/GenBank/DDBJ databases">
        <title>Novel species isolated from a subtropical stream in China.</title>
        <authorList>
            <person name="Lu H."/>
        </authorList>
    </citation>
    <scope>NUCLEOTIDE SEQUENCE [LARGE SCALE GENOMIC DNA]</scope>
    <source>
        <strain evidence="5">FT93W</strain>
    </source>
</reference>
<dbReference type="EMBL" id="WWCL01000005">
    <property type="protein sequence ID" value="MYN47528.1"/>
    <property type="molecule type" value="Genomic_DNA"/>
</dbReference>
<organism evidence="5 6">
    <name type="scientific">Duganella fentianensis</name>
    <dbReference type="NCBI Taxonomy" id="2692177"/>
    <lineage>
        <taxon>Bacteria</taxon>
        <taxon>Pseudomonadati</taxon>
        <taxon>Pseudomonadota</taxon>
        <taxon>Betaproteobacteria</taxon>
        <taxon>Burkholderiales</taxon>
        <taxon>Oxalobacteraceae</taxon>
        <taxon>Telluria group</taxon>
        <taxon>Duganella</taxon>
    </lineage>
</organism>
<dbReference type="InterPro" id="IPR029787">
    <property type="entry name" value="Nucleotide_cyclase"/>
</dbReference>
<dbReference type="InterPro" id="IPR050469">
    <property type="entry name" value="Diguanylate_Cyclase"/>
</dbReference>
<gene>
    <name evidence="5" type="ORF">GTP23_21000</name>
</gene>
<dbReference type="GO" id="GO:0052621">
    <property type="term" value="F:diguanylate cyclase activity"/>
    <property type="evidence" value="ECO:0007669"/>
    <property type="project" value="UniProtKB-EC"/>
</dbReference>
<dbReference type="InterPro" id="IPR000160">
    <property type="entry name" value="GGDEF_dom"/>
</dbReference>
<dbReference type="NCBIfam" id="TIGR00254">
    <property type="entry name" value="GGDEF"/>
    <property type="match status" value="1"/>
</dbReference>
<dbReference type="PANTHER" id="PTHR45138:SF9">
    <property type="entry name" value="DIGUANYLATE CYCLASE DGCM-RELATED"/>
    <property type="match status" value="1"/>
</dbReference>